<dbReference type="InterPro" id="IPR004764">
    <property type="entry name" value="MdtF-like"/>
</dbReference>
<reference evidence="10" key="2">
    <citation type="submission" date="2021-02" db="EMBL/GenBank/DDBJ databases">
        <authorList>
            <person name="Merkel A.Y."/>
        </authorList>
    </citation>
    <scope>NUCLEOTIDE SEQUENCE</scope>
    <source>
        <strain evidence="10">T05b</strain>
    </source>
</reference>
<protein>
    <submittedName>
        <fullName evidence="10">Multidrug efflux RND transporter permease subunit</fullName>
    </submittedName>
</protein>
<dbReference type="EMBL" id="JAFHKK010000009">
    <property type="protein sequence ID" value="MBN2964259.1"/>
    <property type="molecule type" value="Genomic_DNA"/>
</dbReference>
<feature type="transmembrane region" description="Helical" evidence="9">
    <location>
        <begin position="473"/>
        <end position="500"/>
    </location>
</feature>
<feature type="transmembrane region" description="Helical" evidence="9">
    <location>
        <begin position="394"/>
        <end position="415"/>
    </location>
</feature>
<keyword evidence="11" id="KW-1185">Reference proteome</keyword>
<evidence type="ECO:0000256" key="5">
    <source>
        <dbReference type="ARBA" id="ARBA00022519"/>
    </source>
</evidence>
<keyword evidence="4" id="KW-1003">Cell membrane</keyword>
<dbReference type="SUPFAM" id="SSF82714">
    <property type="entry name" value="Multidrug efflux transporter AcrB TolC docking domain, DN and DC subdomains"/>
    <property type="match status" value="2"/>
</dbReference>
<dbReference type="PANTHER" id="PTHR32063:SF11">
    <property type="entry name" value="CATION OR DRUG EFFLUX SYSTEM PROTEIN"/>
    <property type="match status" value="1"/>
</dbReference>
<keyword evidence="6 9" id="KW-0812">Transmembrane</keyword>
<dbReference type="InterPro" id="IPR001036">
    <property type="entry name" value="Acrflvin-R"/>
</dbReference>
<dbReference type="NCBIfam" id="NF000282">
    <property type="entry name" value="RND_permease_1"/>
    <property type="match status" value="1"/>
</dbReference>
<dbReference type="SUPFAM" id="SSF82693">
    <property type="entry name" value="Multidrug efflux transporter AcrB pore domain, PN1, PN2, PC1 and PC2 subdomains"/>
    <property type="match status" value="4"/>
</dbReference>
<sequence>MFSKFFINRPIFATVLSIVVIIAGLMSMRILPVEEYPEVVPPQVTVSATYAGANAETIAKTVAAQIEQQINGVEDMIYMTSTASSSGQMNLNVYFEIGTDADQATINVNNRVQAALSSLPAEVQNRGVTVRKRSSAILKVIAILAEDEAFDTVTMANYALINVIDELKRVKGVGDASFFGVQDYSMRIWMQPDKLSQFNLTPSDVIGAIREQNAQFAAGRFNQMPIAGKEAFTYTVSTQGRFDDAAGFGSIIIRTNSDGSSLLLSDIARIELGSESYDVSSTLNGQPMVPIGIYLQSGANALETAKLVDAAMERISQNFPEQMTYVVPYDTTKFVEISVQEVIITFLEALVLVVGIVYLFLGNIRATIIPILAIPVSIIGAFAGMYMLGFSINLLTLFGLVLAIGIVVDDAIIVIENVERILHAHPELSVKEATVQAMQEITGPLVAIVLVLSAVFTPVAFMGGFTGQMYQQFAVTIVISVIISGMVALTLTPALCAVFLKKDQPKPFWFIRKFNQLFDASTRWFTGGVGWVVRHGIISLVIIAALMGTMYHLFTKVPTGLVPMEDKGFLLAVTSLPPAASLNRTEAVRDEISKIAVSNENIQYAISIAGFDILSGTPKTSAATTFINLQDWSKRPLAHQSSSAISGQLNGQMSQIPDAINFALNPPPINGLSLGGGFEMYIQDRTGASLKELSDIAQAVAAKANQRPELQQVRTTFDISVPQYHIELDRQKAKALGVAIGDVYAALQATFGAYYVNDFNLFGRTYKVNLQSEASYRESPEDLSNVFVRASGGELIPLGALVSYERIIGPDVVERFNAFPAAKMMGDPAPGFTSGDALHAIEAVTKEVLPEGYTVGWIGTSYQEKEMEGTGSLAFLFGAVFIFLILAAQYERWLMPLAVVSSVPFAVLGAIAAVYLRGLDNDIYFQIGLLVLMGLSAKNAILIVEFAMQAQEKGKSIYEATLEAAKLRFRPIVMTSLAFTIGVVPLAISTGAGAASRHAIGTGVIGGMILATTVALFFIPLFYSWLAKLNERFTAKKGDKHEVA</sequence>
<keyword evidence="5" id="KW-0997">Cell inner membrane</keyword>
<comment type="subcellular location">
    <subcellularLocation>
        <location evidence="1">Cell inner membrane</location>
        <topology evidence="1">Multi-pass membrane protein</topology>
    </subcellularLocation>
</comment>
<evidence type="ECO:0000256" key="6">
    <source>
        <dbReference type="ARBA" id="ARBA00022692"/>
    </source>
</evidence>
<dbReference type="RefSeq" id="WP_205458808.1">
    <property type="nucleotide sequence ID" value="NZ_JAFHKK010000009.1"/>
</dbReference>
<gene>
    <name evidence="10" type="ORF">JWV37_05675</name>
</gene>
<feature type="transmembrane region" description="Helical" evidence="9">
    <location>
        <begin position="531"/>
        <end position="554"/>
    </location>
</feature>
<evidence type="ECO:0000256" key="2">
    <source>
        <dbReference type="ARBA" id="ARBA00010942"/>
    </source>
</evidence>
<feature type="transmembrane region" description="Helical" evidence="9">
    <location>
        <begin position="342"/>
        <end position="361"/>
    </location>
</feature>
<dbReference type="Gene3D" id="3.30.2090.10">
    <property type="entry name" value="Multidrug efflux transporter AcrB TolC docking domain, DN and DC subdomains"/>
    <property type="match status" value="2"/>
</dbReference>
<dbReference type="InterPro" id="IPR027463">
    <property type="entry name" value="AcrB_DN_DC_subdom"/>
</dbReference>
<feature type="transmembrane region" description="Helical" evidence="9">
    <location>
        <begin position="871"/>
        <end position="890"/>
    </location>
</feature>
<reference evidence="10" key="1">
    <citation type="submission" date="2021-02" db="EMBL/GenBank/DDBJ databases">
        <title>Sulfurospirillum tamanensis sp. nov.</title>
        <authorList>
            <person name="Frolova A."/>
            <person name="Merkel A."/>
            <person name="Slobodkin A."/>
        </authorList>
    </citation>
    <scope>NUCLEOTIDE SEQUENCE</scope>
    <source>
        <strain evidence="10">T05b</strain>
    </source>
</reference>
<feature type="transmembrane region" description="Helical" evidence="9">
    <location>
        <begin position="441"/>
        <end position="461"/>
    </location>
</feature>
<feature type="transmembrane region" description="Helical" evidence="9">
    <location>
        <begin position="12"/>
        <end position="31"/>
    </location>
</feature>
<evidence type="ECO:0000313" key="11">
    <source>
        <dbReference type="Proteomes" id="UP000703590"/>
    </source>
</evidence>
<evidence type="ECO:0000256" key="4">
    <source>
        <dbReference type="ARBA" id="ARBA00022475"/>
    </source>
</evidence>
<dbReference type="Proteomes" id="UP000703590">
    <property type="component" value="Unassembled WGS sequence"/>
</dbReference>
<feature type="transmembrane region" description="Helical" evidence="9">
    <location>
        <begin position="969"/>
        <end position="988"/>
    </location>
</feature>
<evidence type="ECO:0000256" key="9">
    <source>
        <dbReference type="SAM" id="Phobius"/>
    </source>
</evidence>
<feature type="transmembrane region" description="Helical" evidence="9">
    <location>
        <begin position="897"/>
        <end position="917"/>
    </location>
</feature>
<dbReference type="PANTHER" id="PTHR32063">
    <property type="match status" value="1"/>
</dbReference>
<feature type="transmembrane region" description="Helical" evidence="9">
    <location>
        <begin position="368"/>
        <end position="388"/>
    </location>
</feature>
<comment type="similarity">
    <text evidence="2">Belongs to the resistance-nodulation-cell division (RND) (TC 2.A.6) family.</text>
</comment>
<evidence type="ECO:0000256" key="3">
    <source>
        <dbReference type="ARBA" id="ARBA00022448"/>
    </source>
</evidence>
<feature type="transmembrane region" description="Helical" evidence="9">
    <location>
        <begin position="1000"/>
        <end position="1026"/>
    </location>
</feature>
<evidence type="ECO:0000256" key="7">
    <source>
        <dbReference type="ARBA" id="ARBA00022989"/>
    </source>
</evidence>
<dbReference type="Gene3D" id="3.30.70.1320">
    <property type="entry name" value="Multidrug efflux transporter AcrB pore domain like"/>
    <property type="match status" value="1"/>
</dbReference>
<dbReference type="NCBIfam" id="TIGR00915">
    <property type="entry name" value="2A0602"/>
    <property type="match status" value="1"/>
</dbReference>
<dbReference type="Gene3D" id="3.30.70.1430">
    <property type="entry name" value="Multidrug efflux transporter AcrB pore domain"/>
    <property type="match status" value="2"/>
</dbReference>
<evidence type="ECO:0000256" key="1">
    <source>
        <dbReference type="ARBA" id="ARBA00004429"/>
    </source>
</evidence>
<keyword evidence="8 9" id="KW-0472">Membrane</keyword>
<proteinExistence type="inferred from homology"/>
<accession>A0ABS2WRF7</accession>
<dbReference type="Gene3D" id="1.20.1640.10">
    <property type="entry name" value="Multidrug efflux transporter AcrB transmembrane domain"/>
    <property type="match status" value="2"/>
</dbReference>
<keyword evidence="7 9" id="KW-1133">Transmembrane helix</keyword>
<evidence type="ECO:0000313" key="10">
    <source>
        <dbReference type="EMBL" id="MBN2964259.1"/>
    </source>
</evidence>
<organism evidence="10 11">
    <name type="scientific">Sulfurospirillum tamanense</name>
    <dbReference type="NCBI Taxonomy" id="2813362"/>
    <lineage>
        <taxon>Bacteria</taxon>
        <taxon>Pseudomonadati</taxon>
        <taxon>Campylobacterota</taxon>
        <taxon>Epsilonproteobacteria</taxon>
        <taxon>Campylobacterales</taxon>
        <taxon>Sulfurospirillaceae</taxon>
        <taxon>Sulfurospirillum</taxon>
    </lineage>
</organism>
<evidence type="ECO:0000256" key="8">
    <source>
        <dbReference type="ARBA" id="ARBA00023136"/>
    </source>
</evidence>
<comment type="caution">
    <text evidence="10">The sequence shown here is derived from an EMBL/GenBank/DDBJ whole genome shotgun (WGS) entry which is preliminary data.</text>
</comment>
<keyword evidence="3" id="KW-0813">Transport</keyword>
<dbReference type="Gene3D" id="3.30.70.1440">
    <property type="entry name" value="Multidrug efflux transporter AcrB pore domain"/>
    <property type="match status" value="1"/>
</dbReference>
<feature type="transmembrane region" description="Helical" evidence="9">
    <location>
        <begin position="923"/>
        <end position="948"/>
    </location>
</feature>
<dbReference type="Pfam" id="PF00873">
    <property type="entry name" value="ACR_tran"/>
    <property type="match status" value="1"/>
</dbReference>
<name>A0ABS2WRF7_9BACT</name>
<dbReference type="SUPFAM" id="SSF82866">
    <property type="entry name" value="Multidrug efflux transporter AcrB transmembrane domain"/>
    <property type="match status" value="2"/>
</dbReference>
<dbReference type="PRINTS" id="PR00702">
    <property type="entry name" value="ACRIFLAVINRP"/>
</dbReference>